<dbReference type="Proteomes" id="UP000215224">
    <property type="component" value="Chromosome"/>
</dbReference>
<dbReference type="KEGG" id="bcoh:BC6307_11770"/>
<accession>A0A223KR96</accession>
<keyword evidence="1" id="KW-1133">Transmembrane helix</keyword>
<protein>
    <recommendedName>
        <fullName evidence="4">DUF3899 domain-containing protein</fullName>
    </recommendedName>
</protein>
<dbReference type="RefSeq" id="WP_066411027.1">
    <property type="nucleotide sequence ID" value="NZ_CP018866.1"/>
</dbReference>
<dbReference type="EMBL" id="CP018866">
    <property type="protein sequence ID" value="AST91907.1"/>
    <property type="molecule type" value="Genomic_DNA"/>
</dbReference>
<reference evidence="2 3" key="1">
    <citation type="submission" date="2016-12" db="EMBL/GenBank/DDBJ databases">
        <title>The whole genome sequencing and assembly of Bacillus cohnii DSM 6307T strain.</title>
        <authorList>
            <person name="Lee Y.-J."/>
            <person name="Yi H."/>
            <person name="Bahn Y.-S."/>
            <person name="Kim J.F."/>
            <person name="Lee D.-W."/>
        </authorList>
    </citation>
    <scope>NUCLEOTIDE SEQUENCE [LARGE SCALE GENOMIC DNA]</scope>
    <source>
        <strain evidence="2 3">DSM 6307</strain>
    </source>
</reference>
<evidence type="ECO:0000256" key="1">
    <source>
        <dbReference type="SAM" id="Phobius"/>
    </source>
</evidence>
<feature type="transmembrane region" description="Helical" evidence="1">
    <location>
        <begin position="91"/>
        <end position="112"/>
    </location>
</feature>
<keyword evidence="3" id="KW-1185">Reference proteome</keyword>
<keyword evidence="1" id="KW-0812">Transmembrane</keyword>
<feature type="transmembrane region" description="Helical" evidence="1">
    <location>
        <begin position="32"/>
        <end position="49"/>
    </location>
</feature>
<keyword evidence="1" id="KW-0472">Membrane</keyword>
<dbReference type="AlphaFoldDB" id="A0A223KR96"/>
<evidence type="ECO:0008006" key="4">
    <source>
        <dbReference type="Google" id="ProtNLM"/>
    </source>
</evidence>
<sequence length="113" mass="12858">MWKYFWSVITIIVIVTLNFGLATIFDTNFIDWLFLSGLAVTMVLLFFHSSGGFTSDLADARLQGANNDEFWPATEVLTKIDRQKVSFSPRISFYVALSYTVVAGIVSIFYYFV</sequence>
<proteinExistence type="predicted"/>
<organism evidence="2 3">
    <name type="scientific">Sutcliffiella cohnii</name>
    <dbReference type="NCBI Taxonomy" id="33932"/>
    <lineage>
        <taxon>Bacteria</taxon>
        <taxon>Bacillati</taxon>
        <taxon>Bacillota</taxon>
        <taxon>Bacilli</taxon>
        <taxon>Bacillales</taxon>
        <taxon>Bacillaceae</taxon>
        <taxon>Sutcliffiella</taxon>
    </lineage>
</organism>
<gene>
    <name evidence="2" type="ORF">BC6307_11770</name>
</gene>
<feature type="transmembrane region" description="Helical" evidence="1">
    <location>
        <begin position="6"/>
        <end position="25"/>
    </location>
</feature>
<evidence type="ECO:0000313" key="3">
    <source>
        <dbReference type="Proteomes" id="UP000215224"/>
    </source>
</evidence>
<evidence type="ECO:0000313" key="2">
    <source>
        <dbReference type="EMBL" id="AST91907.1"/>
    </source>
</evidence>
<name>A0A223KR96_9BACI</name>